<gene>
    <name evidence="3" type="ORF">BT63DRAFT_451586</name>
</gene>
<dbReference type="Proteomes" id="UP000799302">
    <property type="component" value="Unassembled WGS sequence"/>
</dbReference>
<keyword evidence="2" id="KW-1133">Transmembrane helix</keyword>
<protein>
    <submittedName>
        <fullName evidence="3">Uncharacterized protein</fullName>
    </submittedName>
</protein>
<feature type="transmembrane region" description="Helical" evidence="2">
    <location>
        <begin position="508"/>
        <end position="530"/>
    </location>
</feature>
<evidence type="ECO:0000313" key="3">
    <source>
        <dbReference type="EMBL" id="KAF2673538.1"/>
    </source>
</evidence>
<evidence type="ECO:0000256" key="2">
    <source>
        <dbReference type="SAM" id="Phobius"/>
    </source>
</evidence>
<feature type="region of interest" description="Disordered" evidence="1">
    <location>
        <begin position="243"/>
        <end position="272"/>
    </location>
</feature>
<accession>A0A6A6UR45</accession>
<feature type="transmembrane region" description="Helical" evidence="2">
    <location>
        <begin position="537"/>
        <end position="556"/>
    </location>
</feature>
<feature type="compositionally biased region" description="Low complexity" evidence="1">
    <location>
        <begin position="245"/>
        <end position="264"/>
    </location>
</feature>
<proteinExistence type="predicted"/>
<name>A0A6A6UR45_9PEZI</name>
<reference evidence="3" key="1">
    <citation type="journal article" date="2020" name="Stud. Mycol.">
        <title>101 Dothideomycetes genomes: a test case for predicting lifestyles and emergence of pathogens.</title>
        <authorList>
            <person name="Haridas S."/>
            <person name="Albert R."/>
            <person name="Binder M."/>
            <person name="Bloem J."/>
            <person name="Labutti K."/>
            <person name="Salamov A."/>
            <person name="Andreopoulos B."/>
            <person name="Baker S."/>
            <person name="Barry K."/>
            <person name="Bills G."/>
            <person name="Bluhm B."/>
            <person name="Cannon C."/>
            <person name="Castanera R."/>
            <person name="Culley D."/>
            <person name="Daum C."/>
            <person name="Ezra D."/>
            <person name="Gonzalez J."/>
            <person name="Henrissat B."/>
            <person name="Kuo A."/>
            <person name="Liang C."/>
            <person name="Lipzen A."/>
            <person name="Lutzoni F."/>
            <person name="Magnuson J."/>
            <person name="Mondo S."/>
            <person name="Nolan M."/>
            <person name="Ohm R."/>
            <person name="Pangilinan J."/>
            <person name="Park H.-J."/>
            <person name="Ramirez L."/>
            <person name="Alfaro M."/>
            <person name="Sun H."/>
            <person name="Tritt A."/>
            <person name="Yoshinaga Y."/>
            <person name="Zwiers L.-H."/>
            <person name="Turgeon B."/>
            <person name="Goodwin S."/>
            <person name="Spatafora J."/>
            <person name="Crous P."/>
            <person name="Grigoriev I."/>
        </authorList>
    </citation>
    <scope>NUCLEOTIDE SEQUENCE</scope>
    <source>
        <strain evidence="3">CBS 115976</strain>
    </source>
</reference>
<evidence type="ECO:0000313" key="4">
    <source>
        <dbReference type="Proteomes" id="UP000799302"/>
    </source>
</evidence>
<keyword evidence="4" id="KW-1185">Reference proteome</keyword>
<organism evidence="3 4">
    <name type="scientific">Microthyrium microscopicum</name>
    <dbReference type="NCBI Taxonomy" id="703497"/>
    <lineage>
        <taxon>Eukaryota</taxon>
        <taxon>Fungi</taxon>
        <taxon>Dikarya</taxon>
        <taxon>Ascomycota</taxon>
        <taxon>Pezizomycotina</taxon>
        <taxon>Dothideomycetes</taxon>
        <taxon>Dothideomycetes incertae sedis</taxon>
        <taxon>Microthyriales</taxon>
        <taxon>Microthyriaceae</taxon>
        <taxon>Microthyrium</taxon>
    </lineage>
</organism>
<keyword evidence="2" id="KW-0472">Membrane</keyword>
<keyword evidence="2" id="KW-0812">Transmembrane</keyword>
<dbReference type="EMBL" id="MU004231">
    <property type="protein sequence ID" value="KAF2673538.1"/>
    <property type="molecule type" value="Genomic_DNA"/>
</dbReference>
<feature type="transmembrane region" description="Helical" evidence="2">
    <location>
        <begin position="476"/>
        <end position="496"/>
    </location>
</feature>
<feature type="transmembrane region" description="Helical" evidence="2">
    <location>
        <begin position="452"/>
        <end position="469"/>
    </location>
</feature>
<dbReference type="AlphaFoldDB" id="A0A6A6UR45"/>
<sequence length="562" mass="62864">MPHYLTLISLVKPAIAIVKEHWEAVQQVHQTGHDVPTRLDHLGLSLNLVETELSNLTATGGPIGLVGNRAIEKVLTITSEAITQLQAILGWERGLAQHNNISFSAALRDRQIHHLVFRIKTCSLSLCMMIKLRQLHLLKSSTSLAVTVGDGIRLLESTNSDLSKLDKSNARDLTEFTLRERVKILELTEGSEELIQIAAGIVKYSTSLSSGISVTEPTVGSTFQNTRVWLQQTAQGLRDQAHIGTSPLTSTSPPESTTYTPASSVTEDGDQMEDKNFDIDTHIIKQRHKHAVELCQKGRLKQAIPYLKKTLESFTQTTNHAASSKKRLQREILLLLIDAYLQLRSVPLDITHHLKQAMDLSDSHELHEVIHLRAVADFKINPAAPEIAKETCHKAIKARSAQFGRKHELTIKSMQLMTDICVQARDPDADIWALEQGVSKHLHPEDAVASTFLWFLAWFPTSALIHLYFRGTCGVEWALIFYGIPWLGVLSLRRNWHAVQAWDENYKGIILGVCLFVGTWLGLLMSFGTFRALCMPLVVRTLMYLIVLASLIRVAFPELEAF</sequence>
<evidence type="ECO:0000256" key="1">
    <source>
        <dbReference type="SAM" id="MobiDB-lite"/>
    </source>
</evidence>